<evidence type="ECO:0000256" key="1">
    <source>
        <dbReference type="SAM" id="Phobius"/>
    </source>
</evidence>
<protein>
    <submittedName>
        <fullName evidence="2">Uncharacterized protein</fullName>
    </submittedName>
</protein>
<keyword evidence="1" id="KW-0812">Transmembrane</keyword>
<evidence type="ECO:0000313" key="2">
    <source>
        <dbReference type="EMBL" id="KAB8242717.1"/>
    </source>
</evidence>
<dbReference type="Proteomes" id="UP000325434">
    <property type="component" value="Unassembled WGS sequence"/>
</dbReference>
<gene>
    <name evidence="2" type="ORF">BDV35DRAFT_365306</name>
</gene>
<feature type="non-terminal residue" evidence="2">
    <location>
        <position position="1"/>
    </location>
</feature>
<sequence length="79" mass="9169">LEWCWCFLVWLLHYLGFLKPFLAFADRFKDGPVQVVYLPESIKKLLLTCSILFLFGSLSLSLSRFYVSTLLCIETGSRD</sequence>
<keyword evidence="1" id="KW-0472">Membrane</keyword>
<keyword evidence="1" id="KW-1133">Transmembrane helix</keyword>
<feature type="transmembrane region" description="Helical" evidence="1">
    <location>
        <begin position="45"/>
        <end position="67"/>
    </location>
</feature>
<accession>A0A5N6GLN0</accession>
<reference evidence="2" key="1">
    <citation type="submission" date="2019-04" db="EMBL/GenBank/DDBJ databases">
        <title>Friends and foes A comparative genomics study of 23 Aspergillus species from section Flavi.</title>
        <authorList>
            <consortium name="DOE Joint Genome Institute"/>
            <person name="Kjaerbolling I."/>
            <person name="Vesth T."/>
            <person name="Frisvad J.C."/>
            <person name="Nybo J.L."/>
            <person name="Theobald S."/>
            <person name="Kildgaard S."/>
            <person name="Isbrandt T."/>
            <person name="Kuo A."/>
            <person name="Sato A."/>
            <person name="Lyhne E.K."/>
            <person name="Kogle M.E."/>
            <person name="Wiebenga A."/>
            <person name="Kun R.S."/>
            <person name="Lubbers R.J."/>
            <person name="Makela M.R."/>
            <person name="Barry K."/>
            <person name="Chovatia M."/>
            <person name="Clum A."/>
            <person name="Daum C."/>
            <person name="Haridas S."/>
            <person name="He G."/>
            <person name="LaButti K."/>
            <person name="Lipzen A."/>
            <person name="Mondo S."/>
            <person name="Riley R."/>
            <person name="Salamov A."/>
            <person name="Simmons B.A."/>
            <person name="Magnuson J.K."/>
            <person name="Henrissat B."/>
            <person name="Mortensen U.H."/>
            <person name="Larsen T.O."/>
            <person name="Devries R.P."/>
            <person name="Grigoriev I.V."/>
            <person name="Machida M."/>
            <person name="Baker S.E."/>
            <person name="Andersen M.R."/>
        </authorList>
    </citation>
    <scope>NUCLEOTIDE SEQUENCE [LARGE SCALE GENOMIC DNA]</scope>
    <source>
        <strain evidence="2">CBS 121.62</strain>
    </source>
</reference>
<proteinExistence type="predicted"/>
<feature type="transmembrane region" description="Helical" evidence="1">
    <location>
        <begin position="7"/>
        <end position="25"/>
    </location>
</feature>
<dbReference type="EMBL" id="ML734657">
    <property type="protein sequence ID" value="KAB8242717.1"/>
    <property type="molecule type" value="Genomic_DNA"/>
</dbReference>
<organism evidence="2">
    <name type="scientific">Aspergillus flavus</name>
    <dbReference type="NCBI Taxonomy" id="5059"/>
    <lineage>
        <taxon>Eukaryota</taxon>
        <taxon>Fungi</taxon>
        <taxon>Dikarya</taxon>
        <taxon>Ascomycota</taxon>
        <taxon>Pezizomycotina</taxon>
        <taxon>Eurotiomycetes</taxon>
        <taxon>Eurotiomycetidae</taxon>
        <taxon>Eurotiales</taxon>
        <taxon>Aspergillaceae</taxon>
        <taxon>Aspergillus</taxon>
        <taxon>Aspergillus subgen. Circumdati</taxon>
    </lineage>
</organism>
<dbReference type="AlphaFoldDB" id="A0A5N6GLN0"/>
<name>A0A5N6GLN0_ASPFL</name>